<reference evidence="1 3" key="2">
    <citation type="submission" date="2014-07" db="EMBL/GenBank/DDBJ databases">
        <title>Porphyromonadaceae bacterium OUH 334697 = ATCC BAA-2682 = DSM 28341 draft genome.</title>
        <authorList>
            <person name="Sydenham T.V."/>
            <person name="Hasman H."/>
            <person name="Justesen U.S."/>
        </authorList>
    </citation>
    <scope>NUCLEOTIDE SEQUENCE [LARGE SCALE GENOMIC DNA]</scope>
    <source>
        <strain evidence="1 3">OUH 334697</strain>
    </source>
</reference>
<dbReference type="EMBL" id="JPIU01000037">
    <property type="protein sequence ID" value="KIO45774.1"/>
    <property type="molecule type" value="Genomic_DNA"/>
</dbReference>
<organism evidence="2 4">
    <name type="scientific">Sanguibacteroides justesenii</name>
    <dbReference type="NCBI Taxonomy" id="1547597"/>
    <lineage>
        <taxon>Bacteria</taxon>
        <taxon>Pseudomonadati</taxon>
        <taxon>Bacteroidota</taxon>
        <taxon>Bacteroidia</taxon>
        <taxon>Bacteroidales</taxon>
        <taxon>Porphyromonadaceae</taxon>
        <taxon>Sanguibacteroides</taxon>
    </lineage>
</organism>
<comment type="caution">
    <text evidence="2">The sequence shown here is derived from an EMBL/GenBank/DDBJ whole genome shotgun (WGS) entry which is preliminary data.</text>
</comment>
<reference evidence="2 4" key="1">
    <citation type="submission" date="2014-07" db="EMBL/GenBank/DDBJ databases">
        <title>Porphyromonadaceae bacterium OUH 308042 = ATCC BAA-2681 = DSM 28342 draft genome.</title>
        <authorList>
            <person name="Sydenham T.V."/>
            <person name="Hasman H."/>
            <person name="Justensen U.S."/>
        </authorList>
    </citation>
    <scope>NUCLEOTIDE SEQUENCE [LARGE SCALE GENOMIC DNA]</scope>
    <source>
        <strain evidence="2 4">OUH 308042</strain>
    </source>
</reference>
<accession>A0A0C3RIH8</accession>
<dbReference type="RefSeq" id="WP_041503810.1">
    <property type="nucleotide sequence ID" value="NZ_JPIT01000031.1"/>
</dbReference>
<evidence type="ECO:0000313" key="3">
    <source>
        <dbReference type="Proteomes" id="UP000031937"/>
    </source>
</evidence>
<keyword evidence="4" id="KW-1185">Reference proteome</keyword>
<dbReference type="AlphaFoldDB" id="A0A0C3RIH8"/>
<evidence type="ECO:0000313" key="2">
    <source>
        <dbReference type="EMBL" id="KIO45774.1"/>
    </source>
</evidence>
<evidence type="ECO:0000313" key="1">
    <source>
        <dbReference type="EMBL" id="KIO43610.1"/>
    </source>
</evidence>
<gene>
    <name evidence="2" type="ORF">BA92_04785</name>
    <name evidence="1" type="ORF">IE90_10845</name>
</gene>
<evidence type="ECO:0000313" key="4">
    <source>
        <dbReference type="Proteomes" id="UP000031980"/>
    </source>
</evidence>
<name>A0A0C3RIH8_9PORP</name>
<proteinExistence type="predicted"/>
<protein>
    <submittedName>
        <fullName evidence="2">Uncharacterized protein</fullName>
    </submittedName>
</protein>
<dbReference type="Proteomes" id="UP000031937">
    <property type="component" value="Unassembled WGS sequence"/>
</dbReference>
<dbReference type="EMBL" id="JPIT01000031">
    <property type="protein sequence ID" value="KIO43610.1"/>
    <property type="molecule type" value="Genomic_DNA"/>
</dbReference>
<sequence>MLKIEKAEVIKEFEYTVEDLTHKIKAKILKRDENHYGVILSHWYKKYGDHDYTQPGWGVDSLEKAEDELNRYMKDFTLDLIVNPKY</sequence>
<dbReference type="Proteomes" id="UP000031980">
    <property type="component" value="Unassembled WGS sequence"/>
</dbReference>